<feature type="transmembrane region" description="Helical" evidence="1">
    <location>
        <begin position="36"/>
        <end position="54"/>
    </location>
</feature>
<organism evidence="2 3">
    <name type="scientific">Pseudokineococcus marinus</name>
    <dbReference type="NCBI Taxonomy" id="351215"/>
    <lineage>
        <taxon>Bacteria</taxon>
        <taxon>Bacillati</taxon>
        <taxon>Actinomycetota</taxon>
        <taxon>Actinomycetes</taxon>
        <taxon>Kineosporiales</taxon>
        <taxon>Kineosporiaceae</taxon>
        <taxon>Pseudokineococcus</taxon>
    </lineage>
</organism>
<evidence type="ECO:0000313" key="2">
    <source>
        <dbReference type="EMBL" id="NNH23387.1"/>
    </source>
</evidence>
<dbReference type="AlphaFoldDB" id="A0A849BQW3"/>
<keyword evidence="1" id="KW-1133">Transmembrane helix</keyword>
<dbReference type="SUPFAM" id="SSF50998">
    <property type="entry name" value="Quinoprotein alcohol dehydrogenase-like"/>
    <property type="match status" value="1"/>
</dbReference>
<keyword evidence="3" id="KW-1185">Reference proteome</keyword>
<name>A0A849BQW3_9ACTN</name>
<keyword evidence="1" id="KW-0812">Transmembrane</keyword>
<comment type="caution">
    <text evidence="2">The sequence shown here is derived from an EMBL/GenBank/DDBJ whole genome shotgun (WGS) entry which is preliminary data.</text>
</comment>
<dbReference type="Proteomes" id="UP000555552">
    <property type="component" value="Unassembled WGS sequence"/>
</dbReference>
<dbReference type="Gene3D" id="2.40.10.480">
    <property type="match status" value="1"/>
</dbReference>
<feature type="transmembrane region" description="Helical" evidence="1">
    <location>
        <begin position="99"/>
        <end position="118"/>
    </location>
</feature>
<sequence length="587" mass="60042">MHGLVPVALLVGGVVTVVLALTSSHGPGPQTRPFLLGVLVLLAGLATASGLVALRWQHEEVPGPRVTLVVAAVLGAAATVLTAVGLVVDVAGGLVDPDVVLLLVGLLAAATGVALLGLRAPARGGTWSRPGSVAPVDAAAVVVAVLVGAGAVLLVAQAVAAGVAAIPVRSTTAEAAAPTQGPTTPPTGVAWERDVDGDAESPGTAFSATSVDVVAAGGGVAYRTEAGVVALDGRTGRERWRFELDGAESLQLEASPGGGTVAVLLQSGSREDGEDGGTRLVALDGATGEPVGAVHGLEWSSWGGIPLVMADTHLLEDEGDWFETEGLSARAVDGTDDWAWSVPQGCRHWGTAATAPAVVVLLMCEAGPREVEVRVLGLRSGSGEELWRTARTVPSTKDWQSPEALVRIGGPYERGARLRASADGSAVRVATSEDGEQRLLHLVLAAEDGRVVADDAAFEDLDVKGFSAAALWGRLLDGTVEDEYFGDPAEDLTYVRRSRAGADQVVTGLCAPPEAEWRGALLATCRRGEGDTPVGVQVVPWEGGVVRVIEGPVERDVPYGYDRLLSALPGVVVVTPEGDRQVVTGLG</sequence>
<accession>A0A849BQW3</accession>
<keyword evidence="1" id="KW-0472">Membrane</keyword>
<proteinExistence type="predicted"/>
<gene>
    <name evidence="2" type="ORF">HLB09_09835</name>
</gene>
<dbReference type="EMBL" id="JABEMA010000133">
    <property type="protein sequence ID" value="NNH23387.1"/>
    <property type="molecule type" value="Genomic_DNA"/>
</dbReference>
<dbReference type="InterPro" id="IPR011047">
    <property type="entry name" value="Quinoprotein_ADH-like_sf"/>
</dbReference>
<reference evidence="2 3" key="1">
    <citation type="submission" date="2020-05" db="EMBL/GenBank/DDBJ databases">
        <title>MicrobeNet Type strains.</title>
        <authorList>
            <person name="Nicholson A.C."/>
        </authorList>
    </citation>
    <scope>NUCLEOTIDE SEQUENCE [LARGE SCALE GENOMIC DNA]</scope>
    <source>
        <strain evidence="2 3">JCM 14547</strain>
    </source>
</reference>
<evidence type="ECO:0000256" key="1">
    <source>
        <dbReference type="SAM" id="Phobius"/>
    </source>
</evidence>
<protein>
    <submittedName>
        <fullName evidence="2">Uncharacterized protein</fullName>
    </submittedName>
</protein>
<feature type="transmembrane region" description="Helical" evidence="1">
    <location>
        <begin position="139"/>
        <end position="166"/>
    </location>
</feature>
<dbReference type="RefSeq" id="WP_339576873.1">
    <property type="nucleotide sequence ID" value="NZ_BAAANP010000002.1"/>
</dbReference>
<feature type="transmembrane region" description="Helical" evidence="1">
    <location>
        <begin position="66"/>
        <end position="87"/>
    </location>
</feature>
<evidence type="ECO:0000313" key="3">
    <source>
        <dbReference type="Proteomes" id="UP000555552"/>
    </source>
</evidence>